<keyword evidence="3" id="KW-1185">Reference proteome</keyword>
<dbReference type="AlphaFoldDB" id="A0A9W9RI05"/>
<comment type="caution">
    <text evidence="2">The sequence shown here is derived from an EMBL/GenBank/DDBJ whole genome shotgun (WGS) entry which is preliminary data.</text>
</comment>
<evidence type="ECO:0008006" key="4">
    <source>
        <dbReference type="Google" id="ProtNLM"/>
    </source>
</evidence>
<reference evidence="2" key="2">
    <citation type="journal article" date="2023" name="IMA Fungus">
        <title>Comparative genomic study of the Penicillium genus elucidates a diverse pangenome and 15 lateral gene transfer events.</title>
        <authorList>
            <person name="Petersen C."/>
            <person name="Sorensen T."/>
            <person name="Nielsen M.R."/>
            <person name="Sondergaard T.E."/>
            <person name="Sorensen J.L."/>
            <person name="Fitzpatrick D.A."/>
            <person name="Frisvad J.C."/>
            <person name="Nielsen K.L."/>
        </authorList>
    </citation>
    <scope>NUCLEOTIDE SEQUENCE</scope>
    <source>
        <strain evidence="2">IBT 3081</strain>
    </source>
</reference>
<dbReference type="EMBL" id="JAPZBT010000004">
    <property type="protein sequence ID" value="KAJ5359910.1"/>
    <property type="molecule type" value="Genomic_DNA"/>
</dbReference>
<proteinExistence type="predicted"/>
<protein>
    <recommendedName>
        <fullName evidence="4">F-box domain-containing protein</fullName>
    </recommendedName>
</protein>
<gene>
    <name evidence="2" type="ORF">N7517_009101</name>
</gene>
<reference evidence="2" key="1">
    <citation type="submission" date="2022-12" db="EMBL/GenBank/DDBJ databases">
        <authorList>
            <person name="Petersen C."/>
        </authorList>
    </citation>
    <scope>NUCLEOTIDE SEQUENCE</scope>
    <source>
        <strain evidence="2">IBT 3081</strain>
    </source>
</reference>
<organism evidence="2 3">
    <name type="scientific">Penicillium concentricum</name>
    <dbReference type="NCBI Taxonomy" id="293559"/>
    <lineage>
        <taxon>Eukaryota</taxon>
        <taxon>Fungi</taxon>
        <taxon>Dikarya</taxon>
        <taxon>Ascomycota</taxon>
        <taxon>Pezizomycotina</taxon>
        <taxon>Eurotiomycetes</taxon>
        <taxon>Eurotiomycetidae</taxon>
        <taxon>Eurotiales</taxon>
        <taxon>Aspergillaceae</taxon>
        <taxon>Penicillium</taxon>
    </lineage>
</organism>
<dbReference type="RefSeq" id="XP_056575396.1">
    <property type="nucleotide sequence ID" value="XM_056726824.1"/>
</dbReference>
<feature type="region of interest" description="Disordered" evidence="1">
    <location>
        <begin position="85"/>
        <end position="105"/>
    </location>
</feature>
<dbReference type="InterPro" id="IPR036047">
    <property type="entry name" value="F-box-like_dom_sf"/>
</dbReference>
<dbReference type="SUPFAM" id="SSF81383">
    <property type="entry name" value="F-box domain"/>
    <property type="match status" value="1"/>
</dbReference>
<dbReference type="Proteomes" id="UP001147752">
    <property type="component" value="Unassembled WGS sequence"/>
</dbReference>
<evidence type="ECO:0000313" key="3">
    <source>
        <dbReference type="Proteomes" id="UP001147752"/>
    </source>
</evidence>
<feature type="compositionally biased region" description="Low complexity" evidence="1">
    <location>
        <begin position="86"/>
        <end position="96"/>
    </location>
</feature>
<evidence type="ECO:0000313" key="2">
    <source>
        <dbReference type="EMBL" id="KAJ5359910.1"/>
    </source>
</evidence>
<dbReference type="OrthoDB" id="3800738at2759"/>
<dbReference type="GeneID" id="81466007"/>
<name>A0A9W9RI05_9EURO</name>
<evidence type="ECO:0000256" key="1">
    <source>
        <dbReference type="SAM" id="MobiDB-lite"/>
    </source>
</evidence>
<sequence length="294" mass="33668">MAPLQTPAQSHALSIPEIFELILFNLDIRTLLTKATRICRTWSHFINSSPRIQWALFFRPLDNALNKPKIQNPLLTETFPSIFHQSGSSNGGSTKNNDIDADTADEETTSNLTFTTFDMVRNPHKWDSYIRPEASWRRMLVQQPPVYTVSLLRSNVGHGGQYLYIYEALDDQKEPSGGLRMDVVFEALVFGDRWDQDEYSATKMVWGREHLPKQIRGDLKHFVVPDLDFVFYTSLGEPSMGRGYQASLEMECDVAKECDVVKNVKAAYTKLGMEPKYSDEGFLRGRRTWGSLWD</sequence>
<accession>A0A9W9RI05</accession>